<dbReference type="Proteomes" id="UP001432146">
    <property type="component" value="Unassembled WGS sequence"/>
</dbReference>
<dbReference type="PANTHER" id="PTHR21490:SF2">
    <property type="entry name" value="ENKURIN DOMAIN-CONTAINING PROTEIN 1"/>
    <property type="match status" value="1"/>
</dbReference>
<evidence type="ECO:0000259" key="7">
    <source>
        <dbReference type="PROSITE" id="PS51665"/>
    </source>
</evidence>
<dbReference type="EMBL" id="JAWNGG020000072">
    <property type="protein sequence ID" value="KAK9303777.1"/>
    <property type="molecule type" value="Genomic_DNA"/>
</dbReference>
<gene>
    <name evidence="8" type="ORF">QLX08_004651</name>
</gene>
<comment type="caution">
    <text evidence="8">The sequence shown here is derived from an EMBL/GenBank/DDBJ whole genome shotgun (WGS) entry which is preliminary data.</text>
</comment>
<accession>A0AAW1A3R0</accession>
<dbReference type="PANTHER" id="PTHR21490">
    <property type="entry name" value="ENKURIN-RELATED"/>
    <property type="match status" value="1"/>
</dbReference>
<dbReference type="InterPro" id="IPR052102">
    <property type="entry name" value="Enkurin_domain-protein"/>
</dbReference>
<evidence type="ECO:0000256" key="4">
    <source>
        <dbReference type="ARBA" id="ARBA00023212"/>
    </source>
</evidence>
<name>A0AAW1A3R0_9HYME</name>
<sequence length="403" mass="46184">MTTLKGIFPDSKSIKGKNFIYENVKNLRQLHANKGTEETQKSQVFSQEKTTNNANCSNNYNNVLPKVNTNLRIKKHDTNVNINVNTKLDQHQELCKKTSASTLNKNNVLMKKTIYSTSNNLLVKEKKTGHKDLHKCRQKLHKNVSLDPDISYKSVGDNDNSIKVQVKVKNQGIQTLDTNEIENLYSEGIVKYPSTKYLNCNEATKNDTNEEINVSPKSTTNSPLDQGDIQVLEKNTQNKKNKSDTKNSKSLSSKEEVNFIKLNKEHSFATNKTTTQVNNNISNNTNNNSNNNNLPTNYRMGVVPKYIKNRKEIQEKIQKAKQEELDPNCPNGHVPLPDNERKETLQMLKKSYQDYVNELNMMPIKVDTLRAQRRKIEIEKQLNKLEEGIKVFSRPKVYVKMNA</sequence>
<feature type="region of interest" description="Disordered" evidence="6">
    <location>
        <begin position="208"/>
        <end position="227"/>
    </location>
</feature>
<feature type="compositionally biased region" description="Polar residues" evidence="6">
    <location>
        <begin position="41"/>
        <end position="51"/>
    </location>
</feature>
<dbReference type="InterPro" id="IPR027012">
    <property type="entry name" value="Enkurin_dom"/>
</dbReference>
<evidence type="ECO:0000256" key="3">
    <source>
        <dbReference type="ARBA" id="ARBA00022490"/>
    </source>
</evidence>
<keyword evidence="4" id="KW-0206">Cytoskeleton</keyword>
<keyword evidence="9" id="KW-1185">Reference proteome</keyword>
<evidence type="ECO:0000313" key="9">
    <source>
        <dbReference type="Proteomes" id="UP001432146"/>
    </source>
</evidence>
<feature type="region of interest" description="Disordered" evidence="6">
    <location>
        <begin position="233"/>
        <end position="254"/>
    </location>
</feature>
<feature type="compositionally biased region" description="Low complexity" evidence="6">
    <location>
        <begin position="276"/>
        <end position="297"/>
    </location>
</feature>
<keyword evidence="5" id="KW-0966">Cell projection</keyword>
<feature type="compositionally biased region" description="Polar residues" evidence="6">
    <location>
        <begin position="211"/>
        <end position="224"/>
    </location>
</feature>
<feature type="compositionally biased region" description="Basic and acidic residues" evidence="6">
    <location>
        <begin position="241"/>
        <end position="254"/>
    </location>
</feature>
<proteinExistence type="predicted"/>
<dbReference type="Pfam" id="PF13864">
    <property type="entry name" value="Enkurin"/>
    <property type="match status" value="1"/>
</dbReference>
<comment type="subcellular location">
    <subcellularLocation>
        <location evidence="1">Cell projection</location>
        <location evidence="1">Cilium</location>
    </subcellularLocation>
    <subcellularLocation>
        <location evidence="2">Cytoplasm</location>
        <location evidence="2">Cytoskeleton</location>
    </subcellularLocation>
</comment>
<keyword evidence="3" id="KW-0963">Cytoplasm</keyword>
<organism evidence="8 9">
    <name type="scientific">Tetragonisca angustula</name>
    <dbReference type="NCBI Taxonomy" id="166442"/>
    <lineage>
        <taxon>Eukaryota</taxon>
        <taxon>Metazoa</taxon>
        <taxon>Ecdysozoa</taxon>
        <taxon>Arthropoda</taxon>
        <taxon>Hexapoda</taxon>
        <taxon>Insecta</taxon>
        <taxon>Pterygota</taxon>
        <taxon>Neoptera</taxon>
        <taxon>Endopterygota</taxon>
        <taxon>Hymenoptera</taxon>
        <taxon>Apocrita</taxon>
        <taxon>Aculeata</taxon>
        <taxon>Apoidea</taxon>
        <taxon>Anthophila</taxon>
        <taxon>Apidae</taxon>
        <taxon>Tetragonisca</taxon>
    </lineage>
</organism>
<evidence type="ECO:0000256" key="6">
    <source>
        <dbReference type="SAM" id="MobiDB-lite"/>
    </source>
</evidence>
<evidence type="ECO:0000256" key="2">
    <source>
        <dbReference type="ARBA" id="ARBA00004245"/>
    </source>
</evidence>
<reference evidence="8 9" key="1">
    <citation type="submission" date="2024-05" db="EMBL/GenBank/DDBJ databases">
        <title>The nuclear and mitochondrial genome assemblies of Tetragonisca angustula (Apidae: Meliponini), a tiny yet remarkable pollinator in the Neotropics.</title>
        <authorList>
            <person name="Ferrari R."/>
            <person name="Ricardo P.C."/>
            <person name="Dias F.C."/>
            <person name="Araujo N.S."/>
            <person name="Soares D.O."/>
            <person name="Zhou Q.-S."/>
            <person name="Zhu C.-D."/>
            <person name="Coutinho L."/>
            <person name="Airas M.C."/>
            <person name="Batista T.M."/>
        </authorList>
    </citation>
    <scope>NUCLEOTIDE SEQUENCE [LARGE SCALE GENOMIC DNA]</scope>
    <source>
        <strain evidence="8">ASF017062</strain>
        <tissue evidence="8">Abdomen</tissue>
    </source>
</reference>
<evidence type="ECO:0000256" key="5">
    <source>
        <dbReference type="ARBA" id="ARBA00023273"/>
    </source>
</evidence>
<dbReference type="AlphaFoldDB" id="A0AAW1A3R0"/>
<evidence type="ECO:0000256" key="1">
    <source>
        <dbReference type="ARBA" id="ARBA00004138"/>
    </source>
</evidence>
<feature type="region of interest" description="Disordered" evidence="6">
    <location>
        <begin position="276"/>
        <end position="298"/>
    </location>
</feature>
<feature type="region of interest" description="Disordered" evidence="6">
    <location>
        <begin position="35"/>
        <end position="59"/>
    </location>
</feature>
<feature type="domain" description="Enkurin" evidence="7">
    <location>
        <begin position="308"/>
        <end position="400"/>
    </location>
</feature>
<protein>
    <recommendedName>
        <fullName evidence="7">Enkurin domain-containing protein</fullName>
    </recommendedName>
</protein>
<dbReference type="PROSITE" id="PS51665">
    <property type="entry name" value="ENKURIN"/>
    <property type="match status" value="1"/>
</dbReference>
<dbReference type="GO" id="GO:0005929">
    <property type="term" value="C:cilium"/>
    <property type="evidence" value="ECO:0007669"/>
    <property type="project" value="UniProtKB-SubCell"/>
</dbReference>
<dbReference type="GO" id="GO:0005881">
    <property type="term" value="C:cytoplasmic microtubule"/>
    <property type="evidence" value="ECO:0007669"/>
    <property type="project" value="TreeGrafter"/>
</dbReference>
<evidence type="ECO:0000313" key="8">
    <source>
        <dbReference type="EMBL" id="KAK9303777.1"/>
    </source>
</evidence>